<dbReference type="NCBIfam" id="NF040982">
    <property type="entry name" value="ComGD"/>
    <property type="match status" value="1"/>
</dbReference>
<dbReference type="PIRSF" id="PIRSF021292">
    <property type="entry name" value="Competence_ComGD"/>
    <property type="match status" value="1"/>
</dbReference>
<name>A0A240C3B3_9STAP</name>
<comment type="subcellular location">
    <subcellularLocation>
        <location evidence="1">Cell surface</location>
    </subcellularLocation>
</comment>
<dbReference type="GO" id="GO:0009986">
    <property type="term" value="C:cell surface"/>
    <property type="evidence" value="ECO:0007669"/>
    <property type="project" value="UniProtKB-SubCell"/>
</dbReference>
<dbReference type="Proteomes" id="UP000243706">
    <property type="component" value="Chromosome 1"/>
</dbReference>
<organism evidence="4 5">
    <name type="scientific">Staphylococcus muscae</name>
    <dbReference type="NCBI Taxonomy" id="1294"/>
    <lineage>
        <taxon>Bacteria</taxon>
        <taxon>Bacillati</taxon>
        <taxon>Bacillota</taxon>
        <taxon>Bacilli</taxon>
        <taxon>Bacillales</taxon>
        <taxon>Staphylococcaceae</taxon>
        <taxon>Staphylococcus</taxon>
    </lineage>
</organism>
<reference evidence="4 5" key="1">
    <citation type="submission" date="2017-06" db="EMBL/GenBank/DDBJ databases">
        <authorList>
            <consortium name="Pathogen Informatics"/>
        </authorList>
    </citation>
    <scope>NUCLEOTIDE SEQUENCE [LARGE SCALE GENOMIC DNA]</scope>
    <source>
        <strain evidence="4 5">NCTC13833</strain>
    </source>
</reference>
<keyword evidence="2" id="KW-0178">Competence</keyword>
<dbReference type="SUPFAM" id="SSF54523">
    <property type="entry name" value="Pili subunits"/>
    <property type="match status" value="1"/>
</dbReference>
<feature type="transmembrane region" description="Helical" evidence="3">
    <location>
        <begin position="12"/>
        <end position="31"/>
    </location>
</feature>
<proteinExistence type="predicted"/>
<evidence type="ECO:0000256" key="2">
    <source>
        <dbReference type="ARBA" id="ARBA00023287"/>
    </source>
</evidence>
<dbReference type="InterPro" id="IPR016785">
    <property type="entry name" value="ComGD"/>
</dbReference>
<dbReference type="GO" id="GO:0030420">
    <property type="term" value="P:establishment of competence for transformation"/>
    <property type="evidence" value="ECO:0007669"/>
    <property type="project" value="UniProtKB-KW"/>
</dbReference>
<keyword evidence="3" id="KW-0812">Transmembrane</keyword>
<accession>A0A240C3B3</accession>
<keyword evidence="3" id="KW-0472">Membrane</keyword>
<evidence type="ECO:0000313" key="5">
    <source>
        <dbReference type="Proteomes" id="UP000243706"/>
    </source>
</evidence>
<dbReference type="KEGG" id="smus:C7J88_02300"/>
<dbReference type="InterPro" id="IPR045584">
    <property type="entry name" value="Pilin-like"/>
</dbReference>
<evidence type="ECO:0000256" key="1">
    <source>
        <dbReference type="ARBA" id="ARBA00004241"/>
    </source>
</evidence>
<dbReference type="EMBL" id="LT906464">
    <property type="protein sequence ID" value="SNW02507.1"/>
    <property type="molecule type" value="Genomic_DNA"/>
</dbReference>
<evidence type="ECO:0000256" key="3">
    <source>
        <dbReference type="SAM" id="Phobius"/>
    </source>
</evidence>
<dbReference type="NCBIfam" id="TIGR02532">
    <property type="entry name" value="IV_pilin_GFxxxE"/>
    <property type="match status" value="1"/>
</dbReference>
<keyword evidence="3" id="KW-1133">Transmembrane helix</keyword>
<dbReference type="PROSITE" id="PS00409">
    <property type="entry name" value="PROKAR_NTER_METHYL"/>
    <property type="match status" value="1"/>
</dbReference>
<evidence type="ECO:0000313" key="4">
    <source>
        <dbReference type="EMBL" id="SNW02507.1"/>
    </source>
</evidence>
<dbReference type="InterPro" id="IPR012902">
    <property type="entry name" value="N_methyl_site"/>
</dbReference>
<gene>
    <name evidence="4" type="ORF">SAMEA4412661_01115</name>
</gene>
<dbReference type="AlphaFoldDB" id="A0A240C3B3"/>
<sequence length="147" mass="17422">MVRLLHHKQGFTLIEMLIVLSVISISLFIVIRHSTEIYSPNNLDDQIKLLTSKIDYYQSRAIKEKQTVLMVFRPDRNNIRIVFQKYHKDIFVPLSPLHLDMNSNLHTLAFNSDGEIMKFGRLNFKYHSESFSIIFHIEQGRYRIIKT</sequence>
<dbReference type="Pfam" id="PF07963">
    <property type="entry name" value="N_methyl"/>
    <property type="match status" value="1"/>
</dbReference>
<protein>
    <submittedName>
        <fullName evidence="4">Competence protein ComGD</fullName>
    </submittedName>
</protein>